<evidence type="ECO:0000256" key="7">
    <source>
        <dbReference type="ARBA" id="ARBA00022692"/>
    </source>
</evidence>
<dbReference type="AlphaFoldDB" id="A9DFK2"/>
<evidence type="ECO:0000256" key="5">
    <source>
        <dbReference type="ARBA" id="ARBA00022475"/>
    </source>
</evidence>
<sequence length="72" mass="8300">MGSYRDKKLSPSIDEDMQMSQSLAFIEQAHDSQCQFFSEQEIQAFFAQDNAYDRQAMPIPRVVSLKISKSFC</sequence>
<evidence type="ECO:0000256" key="2">
    <source>
        <dbReference type="ARBA" id="ARBA00004383"/>
    </source>
</evidence>
<keyword evidence="12" id="KW-0143">Chaperone</keyword>
<dbReference type="GO" id="GO:0051082">
    <property type="term" value="F:unfolded protein binding"/>
    <property type="evidence" value="ECO:0007669"/>
    <property type="project" value="InterPro"/>
</dbReference>
<dbReference type="Pfam" id="PF03280">
    <property type="entry name" value="Lipase_chap"/>
    <property type="match status" value="1"/>
</dbReference>
<dbReference type="Proteomes" id="UP000005839">
    <property type="component" value="Unassembled WGS sequence"/>
</dbReference>
<evidence type="ECO:0000256" key="13">
    <source>
        <dbReference type="ARBA" id="ARBA00030948"/>
    </source>
</evidence>
<comment type="caution">
    <text evidence="16">The sequence shown here is derived from an EMBL/GenBank/DDBJ whole genome shotgun (WGS) entry which is preliminary data.</text>
</comment>
<accession>A9DFK2</accession>
<keyword evidence="9" id="KW-1133">Transmembrane helix</keyword>
<keyword evidence="7" id="KW-0812">Transmembrane</keyword>
<evidence type="ECO:0000256" key="12">
    <source>
        <dbReference type="ARBA" id="ARBA00023186"/>
    </source>
</evidence>
<keyword evidence="6" id="KW-0997">Cell inner membrane</keyword>
<evidence type="ECO:0000256" key="15">
    <source>
        <dbReference type="ARBA" id="ARBA00033028"/>
    </source>
</evidence>
<evidence type="ECO:0000256" key="6">
    <source>
        <dbReference type="ARBA" id="ARBA00022519"/>
    </source>
</evidence>
<dbReference type="STRING" id="314608.KT99_05612"/>
<dbReference type="SUPFAM" id="SSF158855">
    <property type="entry name" value="Lipase chaperone-like"/>
    <property type="match status" value="1"/>
</dbReference>
<comment type="subcellular location">
    <subcellularLocation>
        <location evidence="2">Cell inner membrane</location>
        <topology evidence="2">Single-pass membrane protein</topology>
        <orientation evidence="2">Periplasmic side</orientation>
    </subcellularLocation>
</comment>
<keyword evidence="8" id="KW-0442">Lipid degradation</keyword>
<gene>
    <name evidence="16" type="ORF">KT99_05612</name>
</gene>
<keyword evidence="5" id="KW-1003">Cell membrane</keyword>
<keyword evidence="10" id="KW-0443">Lipid metabolism</keyword>
<evidence type="ECO:0000313" key="16">
    <source>
        <dbReference type="EMBL" id="EDP99922.1"/>
    </source>
</evidence>
<name>A9DFK2_9GAMM</name>
<reference evidence="16 17" key="1">
    <citation type="submission" date="2007-10" db="EMBL/GenBank/DDBJ databases">
        <authorList>
            <person name="Yayanos A."/>
            <person name="Ferriera S."/>
            <person name="Johnson J."/>
            <person name="Kravitz S."/>
            <person name="Halpern A."/>
            <person name="Remington K."/>
            <person name="Beeson K."/>
            <person name="Tran B."/>
            <person name="Rogers Y.-H."/>
            <person name="Friedman R."/>
            <person name="Venter J.C."/>
        </authorList>
    </citation>
    <scope>NUCLEOTIDE SEQUENCE [LARGE SCALE GENOMIC DNA]</scope>
    <source>
        <strain evidence="16 17">KT99</strain>
    </source>
</reference>
<keyword evidence="11" id="KW-0472">Membrane</keyword>
<dbReference type="GO" id="GO:0016042">
    <property type="term" value="P:lipid catabolic process"/>
    <property type="evidence" value="ECO:0007669"/>
    <property type="project" value="UniProtKB-KW"/>
</dbReference>
<evidence type="ECO:0000256" key="14">
    <source>
        <dbReference type="ARBA" id="ARBA00031542"/>
    </source>
</evidence>
<evidence type="ECO:0000256" key="11">
    <source>
        <dbReference type="ARBA" id="ARBA00023136"/>
    </source>
</evidence>
<evidence type="ECO:0000256" key="3">
    <source>
        <dbReference type="ARBA" id="ARBA00010358"/>
    </source>
</evidence>
<comment type="function">
    <text evidence="1">May be involved in the folding of the extracellular lipase during its passage through the periplasm.</text>
</comment>
<evidence type="ECO:0000313" key="17">
    <source>
        <dbReference type="Proteomes" id="UP000005839"/>
    </source>
</evidence>
<evidence type="ECO:0000256" key="9">
    <source>
        <dbReference type="ARBA" id="ARBA00022989"/>
    </source>
</evidence>
<dbReference type="GO" id="GO:0005886">
    <property type="term" value="C:plasma membrane"/>
    <property type="evidence" value="ECO:0007669"/>
    <property type="project" value="UniProtKB-SubCell"/>
</dbReference>
<organism evidence="16 17">
    <name type="scientific">Shewanella benthica KT99</name>
    <dbReference type="NCBI Taxonomy" id="314608"/>
    <lineage>
        <taxon>Bacteria</taxon>
        <taxon>Pseudomonadati</taxon>
        <taxon>Pseudomonadota</taxon>
        <taxon>Gammaproteobacteria</taxon>
        <taxon>Alteromonadales</taxon>
        <taxon>Shewanellaceae</taxon>
        <taxon>Shewanella</taxon>
    </lineage>
</organism>
<proteinExistence type="inferred from homology"/>
<dbReference type="GO" id="GO:0006457">
    <property type="term" value="P:protein folding"/>
    <property type="evidence" value="ECO:0007669"/>
    <property type="project" value="InterPro"/>
</dbReference>
<evidence type="ECO:0000256" key="4">
    <source>
        <dbReference type="ARBA" id="ARBA00019692"/>
    </source>
</evidence>
<evidence type="ECO:0000256" key="8">
    <source>
        <dbReference type="ARBA" id="ARBA00022963"/>
    </source>
</evidence>
<keyword evidence="17" id="KW-1185">Reference proteome</keyword>
<evidence type="ECO:0000256" key="1">
    <source>
        <dbReference type="ARBA" id="ARBA00003280"/>
    </source>
</evidence>
<dbReference type="InterPro" id="IPR004961">
    <property type="entry name" value="Lipase_chaperone"/>
</dbReference>
<dbReference type="RefSeq" id="WP_005501006.1">
    <property type="nucleotide sequence ID" value="NZ_ABIC01000029.1"/>
</dbReference>
<protein>
    <recommendedName>
        <fullName evidence="4">Lipase chaperone</fullName>
    </recommendedName>
    <alternativeName>
        <fullName evidence="15">Lipase foldase</fullName>
    </alternativeName>
    <alternativeName>
        <fullName evidence="13">Lipase helper protein</fullName>
    </alternativeName>
    <alternativeName>
        <fullName evidence="14">Lipase modulator</fullName>
    </alternativeName>
</protein>
<evidence type="ECO:0000256" key="10">
    <source>
        <dbReference type="ARBA" id="ARBA00023098"/>
    </source>
</evidence>
<dbReference type="EMBL" id="ABIC01000029">
    <property type="protein sequence ID" value="EDP99922.1"/>
    <property type="molecule type" value="Genomic_DNA"/>
</dbReference>
<comment type="similarity">
    <text evidence="3">Belongs to the lipase chaperone family.</text>
</comment>